<dbReference type="Pfam" id="PF03171">
    <property type="entry name" value="2OG-FeII_Oxy"/>
    <property type="match status" value="1"/>
</dbReference>
<dbReference type="Proteomes" id="UP000825935">
    <property type="component" value="Chromosome 13"/>
</dbReference>
<dbReference type="SUPFAM" id="SSF51197">
    <property type="entry name" value="Clavaminate synthase-like"/>
    <property type="match status" value="2"/>
</dbReference>
<evidence type="ECO:0000256" key="2">
    <source>
        <dbReference type="ARBA" id="ARBA00023004"/>
    </source>
</evidence>
<dbReference type="AlphaFoldDB" id="A0A8T2TJQ7"/>
<keyword evidence="6" id="KW-1185">Reference proteome</keyword>
<feature type="domain" description="Fe2OG dioxygenase" evidence="4">
    <location>
        <begin position="280"/>
        <end position="380"/>
    </location>
</feature>
<comment type="similarity">
    <text evidence="3">Belongs to the iron/ascorbate-dependent oxidoreductase family.</text>
</comment>
<keyword evidence="2 3" id="KW-0408">Iron</keyword>
<organism evidence="5 6">
    <name type="scientific">Ceratopteris richardii</name>
    <name type="common">Triangle waterfern</name>
    <dbReference type="NCBI Taxonomy" id="49495"/>
    <lineage>
        <taxon>Eukaryota</taxon>
        <taxon>Viridiplantae</taxon>
        <taxon>Streptophyta</taxon>
        <taxon>Embryophyta</taxon>
        <taxon>Tracheophyta</taxon>
        <taxon>Polypodiopsida</taxon>
        <taxon>Polypodiidae</taxon>
        <taxon>Polypodiales</taxon>
        <taxon>Pteridineae</taxon>
        <taxon>Pteridaceae</taxon>
        <taxon>Parkerioideae</taxon>
        <taxon>Ceratopteris</taxon>
    </lineage>
</organism>
<evidence type="ECO:0000256" key="3">
    <source>
        <dbReference type="RuleBase" id="RU003682"/>
    </source>
</evidence>
<dbReference type="InterPro" id="IPR005123">
    <property type="entry name" value="Oxoglu/Fe-dep_dioxygenase_dom"/>
</dbReference>
<proteinExistence type="inferred from homology"/>
<dbReference type="GO" id="GO:0046872">
    <property type="term" value="F:metal ion binding"/>
    <property type="evidence" value="ECO:0007669"/>
    <property type="project" value="UniProtKB-KW"/>
</dbReference>
<sequence length="429" mass="47826">MGALAQESHVWASIATGNGFLSPAFNAGAFAALLQSSTLNLKDYVWTEQERPLVAYNQFENDDLIPVIDMGPLVPCLDDALQSPAALSERGVCVAAEMARAGREWGFFQVINHGVSADIIRDMEIQARIFFEALKPEEKRRILRDGSATKPMGYACGGAGTPLKSDLPWIESLHLPSAAEDMEAYAWKVWQDGNKEFRRVVKEFSREMGKVSMRIMEVLMGELLAREEEGVTARTAAGETVEIGGIGQKRRRKGDEEKVEAKVDGRGGGARTEVLVGEQRRNSVVRFNYYPPCPQPSLTLGLGAHSDPHLLTLLHQDLVGGLQICKDGLWMAVRPMPGALVVNIGDALQVWSNDHYKSVEHRAVCNSLRSRLSMGFFLTPMDDATICPLKLSSPHYKPFTWKEYREQMYARRPRGKSNLLHYRIHDQTQ</sequence>
<comment type="caution">
    <text evidence="5">The sequence shown here is derived from an EMBL/GenBank/DDBJ whole genome shotgun (WGS) entry which is preliminary data.</text>
</comment>
<evidence type="ECO:0000313" key="6">
    <source>
        <dbReference type="Proteomes" id="UP000825935"/>
    </source>
</evidence>
<accession>A0A8T2TJQ7</accession>
<reference evidence="5" key="1">
    <citation type="submission" date="2021-08" db="EMBL/GenBank/DDBJ databases">
        <title>WGS assembly of Ceratopteris richardii.</title>
        <authorList>
            <person name="Marchant D.B."/>
            <person name="Chen G."/>
            <person name="Jenkins J."/>
            <person name="Shu S."/>
            <person name="Leebens-Mack J."/>
            <person name="Grimwood J."/>
            <person name="Schmutz J."/>
            <person name="Soltis P."/>
            <person name="Soltis D."/>
            <person name="Chen Z.-H."/>
        </authorList>
    </citation>
    <scope>NUCLEOTIDE SEQUENCE</scope>
    <source>
        <strain evidence="5">Whitten #5841</strain>
        <tissue evidence="5">Leaf</tissue>
    </source>
</reference>
<protein>
    <recommendedName>
        <fullName evidence="4">Fe2OG dioxygenase domain-containing protein</fullName>
    </recommendedName>
</protein>
<keyword evidence="1 3" id="KW-0479">Metal-binding</keyword>
<dbReference type="InterPro" id="IPR044861">
    <property type="entry name" value="IPNS-like_FE2OG_OXY"/>
</dbReference>
<dbReference type="InterPro" id="IPR027443">
    <property type="entry name" value="IPNS-like_sf"/>
</dbReference>
<dbReference type="Gene3D" id="2.60.120.330">
    <property type="entry name" value="B-lactam Antibiotic, Isopenicillin N Synthase, Chain"/>
    <property type="match status" value="1"/>
</dbReference>
<gene>
    <name evidence="5" type="ORF">KP509_13G088700</name>
</gene>
<evidence type="ECO:0000259" key="4">
    <source>
        <dbReference type="PROSITE" id="PS51471"/>
    </source>
</evidence>
<dbReference type="InterPro" id="IPR026992">
    <property type="entry name" value="DIOX_N"/>
</dbReference>
<dbReference type="PROSITE" id="PS51471">
    <property type="entry name" value="FE2OG_OXY"/>
    <property type="match status" value="1"/>
</dbReference>
<evidence type="ECO:0000256" key="1">
    <source>
        <dbReference type="ARBA" id="ARBA00022723"/>
    </source>
</evidence>
<dbReference type="EMBL" id="CM035418">
    <property type="protein sequence ID" value="KAH7422063.1"/>
    <property type="molecule type" value="Genomic_DNA"/>
</dbReference>
<dbReference type="InterPro" id="IPR050231">
    <property type="entry name" value="Iron_ascorbate_oxido_reductase"/>
</dbReference>
<dbReference type="Pfam" id="PF14226">
    <property type="entry name" value="DIOX_N"/>
    <property type="match status" value="1"/>
</dbReference>
<evidence type="ECO:0000313" key="5">
    <source>
        <dbReference type="EMBL" id="KAH7422063.1"/>
    </source>
</evidence>
<dbReference type="OrthoDB" id="288590at2759"/>
<dbReference type="GO" id="GO:0016491">
    <property type="term" value="F:oxidoreductase activity"/>
    <property type="evidence" value="ECO:0007669"/>
    <property type="project" value="UniProtKB-KW"/>
</dbReference>
<name>A0A8T2TJQ7_CERRI</name>
<dbReference type="PANTHER" id="PTHR47990">
    <property type="entry name" value="2-OXOGLUTARATE (2OG) AND FE(II)-DEPENDENT OXYGENASE SUPERFAMILY PROTEIN-RELATED"/>
    <property type="match status" value="1"/>
</dbReference>
<keyword evidence="3" id="KW-0560">Oxidoreductase</keyword>